<evidence type="ECO:0000313" key="3">
    <source>
        <dbReference type="Proteomes" id="UP000250043"/>
    </source>
</evidence>
<accession>A0A8E2J683</accession>
<keyword evidence="3" id="KW-1185">Reference proteome</keyword>
<evidence type="ECO:0000313" key="2">
    <source>
        <dbReference type="EMBL" id="OCH95541.1"/>
    </source>
</evidence>
<dbReference type="Proteomes" id="UP000250043">
    <property type="component" value="Unassembled WGS sequence"/>
</dbReference>
<evidence type="ECO:0000256" key="1">
    <source>
        <dbReference type="SAM" id="MobiDB-lite"/>
    </source>
</evidence>
<feature type="region of interest" description="Disordered" evidence="1">
    <location>
        <begin position="265"/>
        <end position="318"/>
    </location>
</feature>
<dbReference type="OrthoDB" id="2683368at2759"/>
<feature type="compositionally biased region" description="Low complexity" evidence="1">
    <location>
        <begin position="226"/>
        <end position="247"/>
    </location>
</feature>
<feature type="compositionally biased region" description="Low complexity" evidence="1">
    <location>
        <begin position="14"/>
        <end position="45"/>
    </location>
</feature>
<feature type="compositionally biased region" description="Basic and acidic residues" evidence="1">
    <location>
        <begin position="265"/>
        <end position="278"/>
    </location>
</feature>
<feature type="region of interest" description="Disordered" evidence="1">
    <location>
        <begin position="174"/>
        <end position="248"/>
    </location>
</feature>
<feature type="compositionally biased region" description="Basic and acidic residues" evidence="1">
    <location>
        <begin position="211"/>
        <end position="225"/>
    </location>
</feature>
<gene>
    <name evidence="2" type="ORF">OBBRIDRAFT_536961</name>
</gene>
<reference evidence="2 3" key="1">
    <citation type="submission" date="2016-07" db="EMBL/GenBank/DDBJ databases">
        <title>Draft genome of the white-rot fungus Obba rivulosa 3A-2.</title>
        <authorList>
            <consortium name="DOE Joint Genome Institute"/>
            <person name="Miettinen O."/>
            <person name="Riley R."/>
            <person name="Acob R."/>
            <person name="Barry K."/>
            <person name="Cullen D."/>
            <person name="De Vries R."/>
            <person name="Hainaut M."/>
            <person name="Hatakka A."/>
            <person name="Henrissat B."/>
            <person name="Hilden K."/>
            <person name="Kuo R."/>
            <person name="Labutti K."/>
            <person name="Lipzen A."/>
            <person name="Makela M.R."/>
            <person name="Sandor L."/>
            <person name="Spatafora J.W."/>
            <person name="Grigoriev I.V."/>
            <person name="Hibbett D.S."/>
        </authorList>
    </citation>
    <scope>NUCLEOTIDE SEQUENCE [LARGE SCALE GENOMIC DNA]</scope>
    <source>
        <strain evidence="2 3">3A-2</strain>
    </source>
</reference>
<sequence length="318" mass="33825">MGPKVPRAGPPGPACTTPGVLSPTPSDSSRSSISSGSSSGWSNFSLEERMSYASSTTSLEEDAEQRITFGKNTFEKPRAAPSPPAASAPSAVAGVGSALWARVADAATAAGTLTINVGKAWTANITTYVGEETPPGQESRLTRAMKEYHIAKARDLTDLPEWLFDERERFAGRAKLADRTNEQPPPPMPEDTPRPPSRPSTPAGAKAAPRAGERKMPVRPPRPEDVPVYAPTPRAPTPRTDYTPPAALDRLKSTRLAKRTARVRFADDVQGGREEEPVRVPPVRPVTPGAGGRVLPPVRPVGERGRVGLPTSVKLRAV</sequence>
<name>A0A8E2J683_9APHY</name>
<dbReference type="EMBL" id="KV722335">
    <property type="protein sequence ID" value="OCH95541.1"/>
    <property type="molecule type" value="Genomic_DNA"/>
</dbReference>
<feature type="region of interest" description="Disordered" evidence="1">
    <location>
        <begin position="1"/>
        <end position="94"/>
    </location>
</feature>
<feature type="compositionally biased region" description="Pro residues" evidence="1">
    <location>
        <begin position="183"/>
        <end position="199"/>
    </location>
</feature>
<organism evidence="2 3">
    <name type="scientific">Obba rivulosa</name>
    <dbReference type="NCBI Taxonomy" id="1052685"/>
    <lineage>
        <taxon>Eukaryota</taxon>
        <taxon>Fungi</taxon>
        <taxon>Dikarya</taxon>
        <taxon>Basidiomycota</taxon>
        <taxon>Agaricomycotina</taxon>
        <taxon>Agaricomycetes</taxon>
        <taxon>Polyporales</taxon>
        <taxon>Gelatoporiaceae</taxon>
        <taxon>Obba</taxon>
    </lineage>
</organism>
<protein>
    <submittedName>
        <fullName evidence="2">Uncharacterized protein</fullName>
    </submittedName>
</protein>
<dbReference type="AlphaFoldDB" id="A0A8E2J683"/>
<proteinExistence type="predicted"/>